<dbReference type="Proteomes" id="UP001172673">
    <property type="component" value="Unassembled WGS sequence"/>
</dbReference>
<evidence type="ECO:0000256" key="1">
    <source>
        <dbReference type="ARBA" id="ARBA00023125"/>
    </source>
</evidence>
<sequence>MDAGPPKTWNNFDDLFLNIGPELENLFDSDFPASTTDELVFPPRHFEEGTNNSRDLVCGPTSYSPLTELSPRVQAFQQPFQSSLNVTNAAQLDHKANRDLSPDPFYDILHPVSFWAKEDSAFGTGQELSAAENLRTQKRRRPDHTASSNNNSSGSQRQTKRKKARFTAPQIAILENWLFSNLGNPFPDKEAKASLARSAKLSIRQVQRWFARTRQRKLLPFRRYEAPADLSRDESFTTLADRRATTGPGRGQRSTSSSAKCGAGRRPSTPRSSLENILSKPAFTDGKIPSSCILNHFHPSADDQRGTTIDYAPISEVKSCPSRLGLTGKAEAAKTCHHLSSTNGKSSLEVVHASSPCSLRHICNSHSSGRLDWEWLEWDNVYPDFADEHQTGRPQHESQDWSVENWLQTLPAKPDDLAPAQDIEQETERPPLSGSELGNTVMNERYDDCGTGHDTGRTFFNALCADESRRLPQGRPEKGESGPETRAVLEAFQARFAAVEATISMNVPKVDGTCSTSSGKDAKHPLGLSLSSDGETQKFETLMGAHTSFRKHARRDDDLSLSSDSKVGEATNGTHSSRTHRKRKTQTEPSFADGVLIRFLHPNEVQLAKTVKRNPLESASQSEAEEEDNEAKAEAGRRQMSKDKSTGGGALLLMQLKELQKEKRADTVRLDELAQHMLARARLPWDRARVTYPTGAEKGEKWRMKKWRMSMLPIPVHSPQILQYGKNDKMGTLRNLKEL</sequence>
<comment type="caution">
    <text evidence="7">The sequence shown here is derived from an EMBL/GenBank/DDBJ whole genome shotgun (WGS) entry which is preliminary data.</text>
</comment>
<feature type="compositionally biased region" description="Basic and acidic residues" evidence="5">
    <location>
        <begin position="630"/>
        <end position="645"/>
    </location>
</feature>
<accession>A0AA39CCY4</accession>
<comment type="subcellular location">
    <subcellularLocation>
        <location evidence="4">Nucleus</location>
    </subcellularLocation>
</comment>
<evidence type="ECO:0000256" key="4">
    <source>
        <dbReference type="PROSITE-ProRule" id="PRU00108"/>
    </source>
</evidence>
<evidence type="ECO:0000313" key="7">
    <source>
        <dbReference type="EMBL" id="KAJ9603710.1"/>
    </source>
</evidence>
<feature type="region of interest" description="Disordered" evidence="5">
    <location>
        <begin position="235"/>
        <end position="276"/>
    </location>
</feature>
<organism evidence="7 8">
    <name type="scientific">Cladophialophora chaetospira</name>
    <dbReference type="NCBI Taxonomy" id="386627"/>
    <lineage>
        <taxon>Eukaryota</taxon>
        <taxon>Fungi</taxon>
        <taxon>Dikarya</taxon>
        <taxon>Ascomycota</taxon>
        <taxon>Pezizomycotina</taxon>
        <taxon>Eurotiomycetes</taxon>
        <taxon>Chaetothyriomycetidae</taxon>
        <taxon>Chaetothyriales</taxon>
        <taxon>Herpotrichiellaceae</taxon>
        <taxon>Cladophialophora</taxon>
    </lineage>
</organism>
<dbReference type="AlphaFoldDB" id="A0AA39CCY4"/>
<evidence type="ECO:0000259" key="6">
    <source>
        <dbReference type="PROSITE" id="PS50071"/>
    </source>
</evidence>
<reference evidence="7" key="1">
    <citation type="submission" date="2022-10" db="EMBL/GenBank/DDBJ databases">
        <title>Culturing micro-colonial fungi from biological soil crusts in the Mojave desert and describing Neophaeococcomyces mojavensis, and introducing the new genera and species Taxawa tesnikishii.</title>
        <authorList>
            <person name="Kurbessoian T."/>
            <person name="Stajich J.E."/>
        </authorList>
    </citation>
    <scope>NUCLEOTIDE SEQUENCE</scope>
    <source>
        <strain evidence="7">TK_41</strain>
    </source>
</reference>
<proteinExistence type="predicted"/>
<feature type="region of interest" description="Disordered" evidence="5">
    <location>
        <begin position="610"/>
        <end position="648"/>
    </location>
</feature>
<evidence type="ECO:0000313" key="8">
    <source>
        <dbReference type="Proteomes" id="UP001172673"/>
    </source>
</evidence>
<dbReference type="InterPro" id="IPR009057">
    <property type="entry name" value="Homeodomain-like_sf"/>
</dbReference>
<dbReference type="Pfam" id="PF05920">
    <property type="entry name" value="Homeobox_KN"/>
    <property type="match status" value="1"/>
</dbReference>
<name>A0AA39CCY4_9EURO</name>
<dbReference type="InterPro" id="IPR001356">
    <property type="entry name" value="HD"/>
</dbReference>
<dbReference type="CDD" id="cd00086">
    <property type="entry name" value="homeodomain"/>
    <property type="match status" value="1"/>
</dbReference>
<dbReference type="EMBL" id="JAPDRK010000021">
    <property type="protein sequence ID" value="KAJ9603710.1"/>
    <property type="molecule type" value="Genomic_DNA"/>
</dbReference>
<dbReference type="InterPro" id="IPR008422">
    <property type="entry name" value="KN_HD"/>
</dbReference>
<dbReference type="GO" id="GO:0006355">
    <property type="term" value="P:regulation of DNA-templated transcription"/>
    <property type="evidence" value="ECO:0007669"/>
    <property type="project" value="InterPro"/>
</dbReference>
<dbReference type="Gene3D" id="1.10.10.60">
    <property type="entry name" value="Homeodomain-like"/>
    <property type="match status" value="1"/>
</dbReference>
<dbReference type="GO" id="GO:0003677">
    <property type="term" value="F:DNA binding"/>
    <property type="evidence" value="ECO:0007669"/>
    <property type="project" value="UniProtKB-UniRule"/>
</dbReference>
<feature type="DNA-binding region" description="Homeobox" evidence="4">
    <location>
        <begin position="159"/>
        <end position="217"/>
    </location>
</feature>
<feature type="compositionally biased region" description="Basic and acidic residues" evidence="5">
    <location>
        <begin position="235"/>
        <end position="244"/>
    </location>
</feature>
<evidence type="ECO:0000256" key="2">
    <source>
        <dbReference type="ARBA" id="ARBA00023155"/>
    </source>
</evidence>
<feature type="region of interest" description="Disordered" evidence="5">
    <location>
        <begin position="546"/>
        <end position="589"/>
    </location>
</feature>
<protein>
    <recommendedName>
        <fullName evidence="6">Homeobox domain-containing protein</fullName>
    </recommendedName>
</protein>
<evidence type="ECO:0000256" key="3">
    <source>
        <dbReference type="ARBA" id="ARBA00023242"/>
    </source>
</evidence>
<feature type="domain" description="Homeobox" evidence="6">
    <location>
        <begin position="157"/>
        <end position="216"/>
    </location>
</feature>
<keyword evidence="3 4" id="KW-0539">Nucleus</keyword>
<keyword evidence="1 4" id="KW-0238">DNA-binding</keyword>
<dbReference type="PANTHER" id="PTHR11850">
    <property type="entry name" value="HOMEOBOX PROTEIN TRANSCRIPTION FACTORS"/>
    <property type="match status" value="1"/>
</dbReference>
<gene>
    <name evidence="7" type="ORF">H2200_011896</name>
</gene>
<dbReference type="PROSITE" id="PS50071">
    <property type="entry name" value="HOMEOBOX_2"/>
    <property type="match status" value="1"/>
</dbReference>
<keyword evidence="8" id="KW-1185">Reference proteome</keyword>
<dbReference type="SUPFAM" id="SSF46689">
    <property type="entry name" value="Homeodomain-like"/>
    <property type="match status" value="1"/>
</dbReference>
<keyword evidence="2 4" id="KW-0371">Homeobox</keyword>
<dbReference type="GO" id="GO:0005634">
    <property type="term" value="C:nucleus"/>
    <property type="evidence" value="ECO:0007669"/>
    <property type="project" value="UniProtKB-SubCell"/>
</dbReference>
<dbReference type="SMART" id="SM00389">
    <property type="entry name" value="HOX"/>
    <property type="match status" value="1"/>
</dbReference>
<feature type="region of interest" description="Disordered" evidence="5">
    <location>
        <begin position="133"/>
        <end position="166"/>
    </location>
</feature>
<evidence type="ECO:0000256" key="5">
    <source>
        <dbReference type="SAM" id="MobiDB-lite"/>
    </source>
</evidence>
<dbReference type="InterPro" id="IPR050224">
    <property type="entry name" value="TALE_homeobox"/>
</dbReference>